<name>A0ABV1J583_9FIRM</name>
<comment type="caution">
    <text evidence="1">The sequence shown here is derived from an EMBL/GenBank/DDBJ whole genome shotgun (WGS) entry which is preliminary data.</text>
</comment>
<sequence>MIAVIISTVGGCGTSTMARDFAREAKGLLIEASNRTRVQDLFLDEAIDAIEDYMDFLRGKPLSDVVIQGDGYDFIQGNIFHDLEEIDDEDFFKAVQNFGDDDVFVDLSRYREKDLLNWAKVADAIYCVVVNRPGSVRNLDRIRFILRRNKCPAKVVVVLNRLKPGDREALEGIETLYLDDALYFNEVQKPSFSLKGGRADGGEKKSFWSFLKGR</sequence>
<proteinExistence type="predicted"/>
<organism evidence="1 2">
    <name type="scientific">Aedoeadaptatus acetigenes</name>
    <dbReference type="NCBI Taxonomy" id="2981723"/>
    <lineage>
        <taxon>Bacteria</taxon>
        <taxon>Bacillati</taxon>
        <taxon>Bacillota</taxon>
        <taxon>Tissierellia</taxon>
        <taxon>Tissierellales</taxon>
        <taxon>Peptoniphilaceae</taxon>
        <taxon>Aedoeadaptatus</taxon>
    </lineage>
</organism>
<dbReference type="Proteomes" id="UP001481872">
    <property type="component" value="Unassembled WGS sequence"/>
</dbReference>
<keyword evidence="2" id="KW-1185">Reference proteome</keyword>
<reference evidence="1 2" key="1">
    <citation type="submission" date="2024-04" db="EMBL/GenBank/DDBJ databases">
        <title>Human intestinal bacterial collection.</title>
        <authorList>
            <person name="Pauvert C."/>
            <person name="Hitch T.C.A."/>
            <person name="Clavel T."/>
        </authorList>
    </citation>
    <scope>NUCLEOTIDE SEQUENCE [LARGE SCALE GENOMIC DNA]</scope>
    <source>
        <strain evidence="1 2">CLA-SR-H026</strain>
    </source>
</reference>
<dbReference type="SUPFAM" id="SSF52540">
    <property type="entry name" value="P-loop containing nucleoside triphosphate hydrolases"/>
    <property type="match status" value="1"/>
</dbReference>
<dbReference type="InterPro" id="IPR027417">
    <property type="entry name" value="P-loop_NTPase"/>
</dbReference>
<gene>
    <name evidence="1" type="ORF">AAA081_03345</name>
</gene>
<dbReference type="RefSeq" id="WP_349053696.1">
    <property type="nucleotide sequence ID" value="NZ_JBBNPS010000006.1"/>
</dbReference>
<protein>
    <submittedName>
        <fullName evidence="1">Uncharacterized protein</fullName>
    </submittedName>
</protein>
<evidence type="ECO:0000313" key="2">
    <source>
        <dbReference type="Proteomes" id="UP001481872"/>
    </source>
</evidence>
<evidence type="ECO:0000313" key="1">
    <source>
        <dbReference type="EMBL" id="MEQ3353339.1"/>
    </source>
</evidence>
<accession>A0ABV1J583</accession>
<dbReference type="Gene3D" id="3.40.50.300">
    <property type="entry name" value="P-loop containing nucleotide triphosphate hydrolases"/>
    <property type="match status" value="1"/>
</dbReference>
<dbReference type="EMBL" id="JBBNPS010000006">
    <property type="protein sequence ID" value="MEQ3353339.1"/>
    <property type="molecule type" value="Genomic_DNA"/>
</dbReference>